<feature type="compositionally biased region" description="Low complexity" evidence="1">
    <location>
        <begin position="1"/>
        <end position="22"/>
    </location>
</feature>
<feature type="compositionally biased region" description="Polar residues" evidence="1">
    <location>
        <begin position="163"/>
        <end position="172"/>
    </location>
</feature>
<keyword evidence="3" id="KW-1185">Reference proteome</keyword>
<proteinExistence type="predicted"/>
<dbReference type="EMBL" id="CAAALY010002335">
    <property type="protein sequence ID" value="VEL07708.1"/>
    <property type="molecule type" value="Genomic_DNA"/>
</dbReference>
<name>A0A3S4ZC12_9PLAT</name>
<sequence>MRLATTASTSYSGSKASTSSSVPPSPRACSGSHLEMRLSCPLHPAWASSRDVTGQSDAALGHSELGKHYIAARHALEVLPQQPSEQLGCLCPANGQFVSRLAEIALQLPTRVPRISQLHVAADSEREVVNDFHSRMLSFSRLVSALLSDWLGNPVRKMTRPLQEQTSANSVPTPTPVLATDGGRSSDSTFELARPSAEYCMPALYHLSKVAMPSDQWSIPAASAILARATGGSGTPSAENISRIEPCCQVSSEYNYVKGQEVSAIASSPLWAFVLICIHCWPSLGQCVLYIFNALSH</sequence>
<evidence type="ECO:0000313" key="3">
    <source>
        <dbReference type="Proteomes" id="UP000784294"/>
    </source>
</evidence>
<feature type="region of interest" description="Disordered" evidence="1">
    <location>
        <begin position="1"/>
        <end position="29"/>
    </location>
</feature>
<feature type="region of interest" description="Disordered" evidence="1">
    <location>
        <begin position="163"/>
        <end position="187"/>
    </location>
</feature>
<dbReference type="Proteomes" id="UP000784294">
    <property type="component" value="Unassembled WGS sequence"/>
</dbReference>
<protein>
    <submittedName>
        <fullName evidence="2">Uncharacterized protein</fullName>
    </submittedName>
</protein>
<evidence type="ECO:0000313" key="2">
    <source>
        <dbReference type="EMBL" id="VEL07708.1"/>
    </source>
</evidence>
<gene>
    <name evidence="2" type="ORF">PXEA_LOCUS1148</name>
</gene>
<accession>A0A3S4ZC12</accession>
<dbReference type="AlphaFoldDB" id="A0A3S4ZC12"/>
<organism evidence="2 3">
    <name type="scientific">Protopolystoma xenopodis</name>
    <dbReference type="NCBI Taxonomy" id="117903"/>
    <lineage>
        <taxon>Eukaryota</taxon>
        <taxon>Metazoa</taxon>
        <taxon>Spiralia</taxon>
        <taxon>Lophotrochozoa</taxon>
        <taxon>Platyhelminthes</taxon>
        <taxon>Monogenea</taxon>
        <taxon>Polyopisthocotylea</taxon>
        <taxon>Polystomatidea</taxon>
        <taxon>Polystomatidae</taxon>
        <taxon>Protopolystoma</taxon>
    </lineage>
</organism>
<comment type="caution">
    <text evidence="2">The sequence shown here is derived from an EMBL/GenBank/DDBJ whole genome shotgun (WGS) entry which is preliminary data.</text>
</comment>
<evidence type="ECO:0000256" key="1">
    <source>
        <dbReference type="SAM" id="MobiDB-lite"/>
    </source>
</evidence>
<reference evidence="2" key="1">
    <citation type="submission" date="2018-11" db="EMBL/GenBank/DDBJ databases">
        <authorList>
            <consortium name="Pathogen Informatics"/>
        </authorList>
    </citation>
    <scope>NUCLEOTIDE SEQUENCE</scope>
</reference>